<dbReference type="eggNOG" id="ENOG502ZXMD">
    <property type="taxonomic scope" value="Bacteria"/>
</dbReference>
<organism evidence="2 3">
    <name type="scientific">Segniliparus rotundus (strain ATCC BAA-972 / CDC 1076 / CIP 108378 / DSM 44985 / JCM 13578)</name>
    <dbReference type="NCBI Taxonomy" id="640132"/>
    <lineage>
        <taxon>Bacteria</taxon>
        <taxon>Bacillati</taxon>
        <taxon>Actinomycetota</taxon>
        <taxon>Actinomycetes</taxon>
        <taxon>Mycobacteriales</taxon>
        <taxon>Segniliparaceae</taxon>
        <taxon>Segniliparus</taxon>
    </lineage>
</organism>
<dbReference type="EMBL" id="CP001958">
    <property type="protein sequence ID" value="ADG96777.1"/>
    <property type="molecule type" value="Genomic_DNA"/>
</dbReference>
<evidence type="ECO:0000313" key="3">
    <source>
        <dbReference type="Proteomes" id="UP000002247"/>
    </source>
</evidence>
<reference evidence="2 3" key="1">
    <citation type="journal article" date="2010" name="Stand. Genomic Sci.">
        <title>Complete genome sequence of Segniliparus rotundus type strain (CDC 1076).</title>
        <authorList>
            <person name="Sikorski J."/>
            <person name="Lapidus A."/>
            <person name="Copeland A."/>
            <person name="Misra M."/>
            <person name="Glavina Del Rio T."/>
            <person name="Nolan M."/>
            <person name="Lucas S."/>
            <person name="Chen F."/>
            <person name="Tice H."/>
            <person name="Cheng J.F."/>
            <person name="Jando M."/>
            <person name="Schneider S."/>
            <person name="Bruce D."/>
            <person name="Goodwin L."/>
            <person name="Pitluck S."/>
            <person name="Liolios K."/>
            <person name="Mikhailova N."/>
            <person name="Pati A."/>
            <person name="Ivanova N."/>
            <person name="Mavromatis K."/>
            <person name="Chen A."/>
            <person name="Palaniappan K."/>
            <person name="Chertkov O."/>
            <person name="Land M."/>
            <person name="Hauser L."/>
            <person name="Chang Y.J."/>
            <person name="Jeffries C.D."/>
            <person name="Brettin T."/>
            <person name="Detter J.C."/>
            <person name="Han C."/>
            <person name="Rohde M."/>
            <person name="Goker M."/>
            <person name="Bristow J."/>
            <person name="Eisen J.A."/>
            <person name="Markowitz V."/>
            <person name="Hugenholtz P."/>
            <person name="Kyrpides N.C."/>
            <person name="Klenk H.P."/>
        </authorList>
    </citation>
    <scope>NUCLEOTIDE SEQUENCE [LARGE SCALE GENOMIC DNA]</scope>
    <source>
        <strain evidence="3">ATCC BAA-972 / CDC 1076 / CIP 108378 / DSM 44985 / JCM 13578</strain>
    </source>
</reference>
<accession>D6ZB18</accession>
<keyword evidence="1" id="KW-0732">Signal</keyword>
<feature type="signal peptide" evidence="1">
    <location>
        <begin position="1"/>
        <end position="18"/>
    </location>
</feature>
<proteinExistence type="predicted"/>
<gene>
    <name evidence="2" type="ordered locus">Srot_0290</name>
</gene>
<dbReference type="InterPro" id="IPR011044">
    <property type="entry name" value="Quino_amine_DH_bsu"/>
</dbReference>
<dbReference type="OrthoDB" id="4507771at2"/>
<keyword evidence="3" id="KW-1185">Reference proteome</keyword>
<dbReference type="HOGENOM" id="CLU_715369_0_0_11"/>
<dbReference type="STRING" id="640132.Srot_0290"/>
<sequence>MRLTHTWFSALAAAFALASCHAPDDGQGSSSSAQHHAVGASTAATAPLPTDFPGIPAGAVVAYHDGDGVKVITAIPAATQASFGAKDTGAPSFTADGKHVFASVGKANRQDADQILDFDVATRTVRSIACPCAKAVAASGSMLVWWEDPDRLMSLDLREPDPKPKILRTVQLPTPAPDKIQGELSWQPSGTAVIGASRDIVLIGRLPTKPLPTGGPTYLFTVQDDGTARSLGAANSDGPVTRALFSPGGKQFAYIGRYRASSNSRSASVSIVDTSTWQTQTPSIADSSSPGVVPGVTSLWWDSDGALDTVYYSDKEGSPSPMTTVTPPNIWTLTDQTWKQIGFDGERWLYHLAPGAILTLGRSNPRDEHSVSTTLSMEVQGRRAQIAEGVTAVAAMSARQ</sequence>
<dbReference type="KEGG" id="srt:Srot_0290"/>
<dbReference type="PROSITE" id="PS51257">
    <property type="entry name" value="PROKAR_LIPOPROTEIN"/>
    <property type="match status" value="1"/>
</dbReference>
<feature type="chain" id="PRO_5039624368" evidence="1">
    <location>
        <begin position="19"/>
        <end position="400"/>
    </location>
</feature>
<evidence type="ECO:0000256" key="1">
    <source>
        <dbReference type="SAM" id="SignalP"/>
    </source>
</evidence>
<dbReference type="AlphaFoldDB" id="D6ZB18"/>
<name>D6ZB18_SEGRD</name>
<evidence type="ECO:0000313" key="2">
    <source>
        <dbReference type="EMBL" id="ADG96777.1"/>
    </source>
</evidence>
<protein>
    <submittedName>
        <fullName evidence="2">Uncharacterized protein</fullName>
    </submittedName>
</protein>
<dbReference type="SUPFAM" id="SSF50969">
    <property type="entry name" value="YVTN repeat-like/Quinoprotein amine dehydrogenase"/>
    <property type="match status" value="1"/>
</dbReference>
<dbReference type="RefSeq" id="WP_013137233.1">
    <property type="nucleotide sequence ID" value="NC_014168.1"/>
</dbReference>
<dbReference type="Proteomes" id="UP000002247">
    <property type="component" value="Chromosome"/>
</dbReference>